<evidence type="ECO:0000259" key="1">
    <source>
        <dbReference type="Pfam" id="PF00248"/>
    </source>
</evidence>
<dbReference type="PRINTS" id="PR00069">
    <property type="entry name" value="ALDKETRDTASE"/>
</dbReference>
<gene>
    <name evidence="2" type="ORF">BI308_05840</name>
</gene>
<dbReference type="Gene3D" id="3.20.20.100">
    <property type="entry name" value="NADP-dependent oxidoreductase domain"/>
    <property type="match status" value="1"/>
</dbReference>
<dbReference type="InterPro" id="IPR020471">
    <property type="entry name" value="AKR"/>
</dbReference>
<dbReference type="PANTHER" id="PTHR43638:SF3">
    <property type="entry name" value="ALDEHYDE REDUCTASE"/>
    <property type="match status" value="1"/>
</dbReference>
<dbReference type="InterPro" id="IPR023210">
    <property type="entry name" value="NADP_OxRdtase_dom"/>
</dbReference>
<dbReference type="STRING" id="1925591.BI308_05840"/>
<dbReference type="EMBL" id="MLAW01000006">
    <property type="protein sequence ID" value="OJJ26611.1"/>
    <property type="molecule type" value="Genomic_DNA"/>
</dbReference>
<feature type="domain" description="NADP-dependent oxidoreductase" evidence="1">
    <location>
        <begin position="18"/>
        <end position="275"/>
    </location>
</feature>
<reference evidence="2" key="1">
    <citation type="submission" date="2016-10" db="EMBL/GenBank/DDBJ databases">
        <title>CRISPR-Cas defence system in Roseofilum reptotaenium: evidence of a bacteriophage-cyanobacterium arms race in the coral black band disease.</title>
        <authorList>
            <person name="Buerger P."/>
            <person name="Wood-Charlson E.M."/>
            <person name="Weynberg K.D."/>
            <person name="Willis B."/>
            <person name="Van Oppen M.J."/>
        </authorList>
    </citation>
    <scope>NUCLEOTIDE SEQUENCE [LARGE SCALE GENOMIC DNA]</scope>
    <source>
        <strain evidence="2">AO1-A</strain>
    </source>
</reference>
<evidence type="ECO:0000313" key="3">
    <source>
        <dbReference type="Proteomes" id="UP000183940"/>
    </source>
</evidence>
<protein>
    <recommendedName>
        <fullName evidence="1">NADP-dependent oxidoreductase domain-containing protein</fullName>
    </recommendedName>
</protein>
<keyword evidence="3" id="KW-1185">Reference proteome</keyword>
<dbReference type="PANTHER" id="PTHR43638">
    <property type="entry name" value="OXIDOREDUCTASE, ALDO/KETO REDUCTASE FAMILY PROTEIN"/>
    <property type="match status" value="1"/>
</dbReference>
<name>A0A1L9QVA0_9CYAN</name>
<dbReference type="InterPro" id="IPR036812">
    <property type="entry name" value="NAD(P)_OxRdtase_dom_sf"/>
</dbReference>
<sequence length="292" mass="32654">MILEKIIPEINFSMPVFGMGTWMLGGKLEPSPDRCERSDTDSIVRAIDAGLTHIDTAEIYAGGYAEEAIAKAISGYDRSTLFLVSKVSSAHLRYNDLIESAKQSLARLKTDYLDLYLIHEPNPNIPMEETMNAMAYLKDNGYILNIGVSNFSTERVKAAQKLIDAPIVANQVHYNLKFREPEILGLLEYCQATNMMLIAWRPIQKGLLSTGGIPILDEMCEKYAKSPAQIAINWLISQPNVVTLSTMRTLEHLEENLGALGWEMEAEDIEKLRSLFPEQQTISDVPLISSVE</sequence>
<organism evidence="2 3">
    <name type="scientific">Roseofilum reptotaenium AO1-A</name>
    <dbReference type="NCBI Taxonomy" id="1925591"/>
    <lineage>
        <taxon>Bacteria</taxon>
        <taxon>Bacillati</taxon>
        <taxon>Cyanobacteriota</taxon>
        <taxon>Cyanophyceae</taxon>
        <taxon>Desertifilales</taxon>
        <taxon>Desertifilaceae</taxon>
        <taxon>Roseofilum</taxon>
    </lineage>
</organism>
<dbReference type="Proteomes" id="UP000183940">
    <property type="component" value="Unassembled WGS sequence"/>
</dbReference>
<evidence type="ECO:0000313" key="2">
    <source>
        <dbReference type="EMBL" id="OJJ26611.1"/>
    </source>
</evidence>
<accession>A0A1L9QVA0</accession>
<comment type="caution">
    <text evidence="2">The sequence shown here is derived from an EMBL/GenBank/DDBJ whole genome shotgun (WGS) entry which is preliminary data.</text>
</comment>
<proteinExistence type="predicted"/>
<dbReference type="AlphaFoldDB" id="A0A1L9QVA0"/>
<dbReference type="Pfam" id="PF00248">
    <property type="entry name" value="Aldo_ket_red"/>
    <property type="match status" value="1"/>
</dbReference>
<dbReference type="SUPFAM" id="SSF51430">
    <property type="entry name" value="NAD(P)-linked oxidoreductase"/>
    <property type="match status" value="1"/>
</dbReference>
<dbReference type="CDD" id="cd19072">
    <property type="entry name" value="AKR_AKR3F1-like"/>
    <property type="match status" value="1"/>
</dbReference>
<dbReference type="GO" id="GO:0016491">
    <property type="term" value="F:oxidoreductase activity"/>
    <property type="evidence" value="ECO:0007669"/>
    <property type="project" value="InterPro"/>
</dbReference>